<dbReference type="AlphaFoldDB" id="A0A2G8KST9"/>
<evidence type="ECO:0000256" key="1">
    <source>
        <dbReference type="SAM" id="MobiDB-lite"/>
    </source>
</evidence>
<organism evidence="2 3">
    <name type="scientific">Stichopus japonicus</name>
    <name type="common">Sea cucumber</name>
    <dbReference type="NCBI Taxonomy" id="307972"/>
    <lineage>
        <taxon>Eukaryota</taxon>
        <taxon>Metazoa</taxon>
        <taxon>Echinodermata</taxon>
        <taxon>Eleutherozoa</taxon>
        <taxon>Echinozoa</taxon>
        <taxon>Holothuroidea</taxon>
        <taxon>Aspidochirotacea</taxon>
        <taxon>Aspidochirotida</taxon>
        <taxon>Stichopodidae</taxon>
        <taxon>Apostichopus</taxon>
    </lineage>
</organism>
<dbReference type="STRING" id="307972.A0A2G8KST9"/>
<feature type="compositionally biased region" description="Polar residues" evidence="1">
    <location>
        <begin position="168"/>
        <end position="177"/>
    </location>
</feature>
<dbReference type="Pfam" id="PF14968">
    <property type="entry name" value="CCDC84"/>
    <property type="match status" value="1"/>
</dbReference>
<comment type="caution">
    <text evidence="2">The sequence shown here is derived from an EMBL/GenBank/DDBJ whole genome shotgun (WGS) entry which is preliminary data.</text>
</comment>
<dbReference type="PANTHER" id="PTHR31198:SF1">
    <property type="entry name" value="CENTROSOMAL AT-AC SPLICING FACTOR"/>
    <property type="match status" value="1"/>
</dbReference>
<dbReference type="PANTHER" id="PTHR31198">
    <property type="entry name" value="COILED-COIL DOMAIN-CONTAINING PROTEIN 84"/>
    <property type="match status" value="1"/>
</dbReference>
<gene>
    <name evidence="2" type="ORF">BSL78_12050</name>
</gene>
<dbReference type="OrthoDB" id="1892805at2759"/>
<name>A0A2G8KST9_STIJA</name>
<proteinExistence type="predicted"/>
<evidence type="ECO:0000313" key="2">
    <source>
        <dbReference type="EMBL" id="PIK51057.1"/>
    </source>
</evidence>
<accession>A0A2G8KST9</accession>
<dbReference type="Proteomes" id="UP000230750">
    <property type="component" value="Unassembled WGS sequence"/>
</dbReference>
<dbReference type="EMBL" id="MRZV01000392">
    <property type="protein sequence ID" value="PIK51057.1"/>
    <property type="molecule type" value="Genomic_DNA"/>
</dbReference>
<keyword evidence="3" id="KW-1185">Reference proteome</keyword>
<feature type="region of interest" description="Disordered" evidence="1">
    <location>
        <begin position="316"/>
        <end position="370"/>
    </location>
</feature>
<reference evidence="2 3" key="1">
    <citation type="journal article" date="2017" name="PLoS Biol.">
        <title>The sea cucumber genome provides insights into morphological evolution and visceral regeneration.</title>
        <authorList>
            <person name="Zhang X."/>
            <person name="Sun L."/>
            <person name="Yuan J."/>
            <person name="Sun Y."/>
            <person name="Gao Y."/>
            <person name="Zhang L."/>
            <person name="Li S."/>
            <person name="Dai H."/>
            <person name="Hamel J.F."/>
            <person name="Liu C."/>
            <person name="Yu Y."/>
            <person name="Liu S."/>
            <person name="Lin W."/>
            <person name="Guo K."/>
            <person name="Jin S."/>
            <person name="Xu P."/>
            <person name="Storey K.B."/>
            <person name="Huan P."/>
            <person name="Zhang T."/>
            <person name="Zhou Y."/>
            <person name="Zhang J."/>
            <person name="Lin C."/>
            <person name="Li X."/>
            <person name="Xing L."/>
            <person name="Huo D."/>
            <person name="Sun M."/>
            <person name="Wang L."/>
            <person name="Mercier A."/>
            <person name="Li F."/>
            <person name="Yang H."/>
            <person name="Xiang J."/>
        </authorList>
    </citation>
    <scope>NUCLEOTIDE SEQUENCE [LARGE SCALE GENOMIC DNA]</scope>
    <source>
        <strain evidence="2">Shaxun</strain>
        <tissue evidence="2">Muscle</tissue>
    </source>
</reference>
<dbReference type="InterPro" id="IPR028015">
    <property type="entry name" value="CCDC84-like"/>
</dbReference>
<sequence length="495" mass="56116">MDDDFYCQVCHRSDERGRKHVYTKKHKERVNAALRKFEAKMQPAKQCVLSGPTILKCDPSEVVDKFWCPFCLAEVKKHERSGQIIAQFKSWAEHLCSEEHHKRVHEFFWTNKLDMKKRDKYKLNQEKLESLEDKSKKNLDKFTEDSLQAIKEEASRIREVEKRRSVLQAGSSDQSKPGSEIDSFDSELYLLEDDGRRIPASVTIVGGSAIHHGNPVRSTVNPHPYDGSTRYHTGREMNSSNANIVQNKIRHDAPSSSTPHSMRNDWNLSSEERNISHGPPPWAGTSFKDLCDTPVPSVMGVTDSSSYRPVRQVYRTDNRLSPESSNSSHTNIQRTQGAPTSSNQLSVVNRDEASSSVSSRPGSSQPEIDPLLKVKTARVISSGGLTVISRKKSNLRGNVHTGSVPPWLQEDNGSHDNDTPTVVIGPTAEDLQKHLENERKRKLNPKRVGANFDHSSETPDEWLPSFGRVWNHGPRWRSRKQYKKEVDGKLKKGKR</sequence>
<feature type="region of interest" description="Disordered" evidence="1">
    <location>
        <begin position="161"/>
        <end position="181"/>
    </location>
</feature>
<evidence type="ECO:0000313" key="3">
    <source>
        <dbReference type="Proteomes" id="UP000230750"/>
    </source>
</evidence>
<feature type="compositionally biased region" description="Polar residues" evidence="1">
    <location>
        <begin position="321"/>
        <end position="347"/>
    </location>
</feature>
<feature type="compositionally biased region" description="Low complexity" evidence="1">
    <location>
        <begin position="354"/>
        <end position="364"/>
    </location>
</feature>
<protein>
    <submittedName>
        <fullName evidence="2">Putative coiled-coil domain-containing protein</fullName>
    </submittedName>
</protein>